<gene>
    <name evidence="3" type="ORF">DFH07DRAFT_913748</name>
</gene>
<feature type="domain" description="DUF4246" evidence="1">
    <location>
        <begin position="182"/>
        <end position="606"/>
    </location>
</feature>
<evidence type="ECO:0000313" key="4">
    <source>
        <dbReference type="Proteomes" id="UP001215280"/>
    </source>
</evidence>
<name>A0AAD7JWV2_9AGAR</name>
<dbReference type="PANTHER" id="PTHR33119">
    <property type="entry name" value="IFI3P"/>
    <property type="match status" value="1"/>
</dbReference>
<evidence type="ECO:0000259" key="2">
    <source>
        <dbReference type="Pfam" id="PF21666"/>
    </source>
</evidence>
<accession>A0AAD7JWV2</accession>
<dbReference type="Proteomes" id="UP001215280">
    <property type="component" value="Unassembled WGS sequence"/>
</dbReference>
<dbReference type="InterPro" id="IPR049207">
    <property type="entry name" value="DUF4246_N"/>
</dbReference>
<evidence type="ECO:0000313" key="3">
    <source>
        <dbReference type="EMBL" id="KAJ7771992.1"/>
    </source>
</evidence>
<comment type="caution">
    <text evidence="3">The sequence shown here is derived from an EMBL/GenBank/DDBJ whole genome shotgun (WGS) entry which is preliminary data.</text>
</comment>
<protein>
    <submittedName>
        <fullName evidence="3">Uncharacterized protein</fullName>
    </submittedName>
</protein>
<dbReference type="Pfam" id="PF14033">
    <property type="entry name" value="DUF4246"/>
    <property type="match status" value="1"/>
</dbReference>
<evidence type="ECO:0000259" key="1">
    <source>
        <dbReference type="Pfam" id="PF14033"/>
    </source>
</evidence>
<keyword evidence="4" id="KW-1185">Reference proteome</keyword>
<dbReference type="InterPro" id="IPR025340">
    <property type="entry name" value="DUF4246"/>
</dbReference>
<organism evidence="3 4">
    <name type="scientific">Mycena maculata</name>
    <dbReference type="NCBI Taxonomy" id="230809"/>
    <lineage>
        <taxon>Eukaryota</taxon>
        <taxon>Fungi</taxon>
        <taxon>Dikarya</taxon>
        <taxon>Basidiomycota</taxon>
        <taxon>Agaricomycotina</taxon>
        <taxon>Agaricomycetes</taxon>
        <taxon>Agaricomycetidae</taxon>
        <taxon>Agaricales</taxon>
        <taxon>Marasmiineae</taxon>
        <taxon>Mycenaceae</taxon>
        <taxon>Mycena</taxon>
    </lineage>
</organism>
<proteinExistence type="predicted"/>
<feature type="domain" description="DUF4246" evidence="2">
    <location>
        <begin position="118"/>
        <end position="164"/>
    </location>
</feature>
<dbReference type="PANTHER" id="PTHR33119:SF1">
    <property type="entry name" value="FE2OG DIOXYGENASE DOMAIN-CONTAINING PROTEIN"/>
    <property type="match status" value="1"/>
</dbReference>
<reference evidence="3" key="1">
    <citation type="submission" date="2023-03" db="EMBL/GenBank/DDBJ databases">
        <title>Massive genome expansion in bonnet fungi (Mycena s.s.) driven by repeated elements and novel gene families across ecological guilds.</title>
        <authorList>
            <consortium name="Lawrence Berkeley National Laboratory"/>
            <person name="Harder C.B."/>
            <person name="Miyauchi S."/>
            <person name="Viragh M."/>
            <person name="Kuo A."/>
            <person name="Thoen E."/>
            <person name="Andreopoulos B."/>
            <person name="Lu D."/>
            <person name="Skrede I."/>
            <person name="Drula E."/>
            <person name="Henrissat B."/>
            <person name="Morin E."/>
            <person name="Kohler A."/>
            <person name="Barry K."/>
            <person name="LaButti K."/>
            <person name="Morin E."/>
            <person name="Salamov A."/>
            <person name="Lipzen A."/>
            <person name="Mereny Z."/>
            <person name="Hegedus B."/>
            <person name="Baldrian P."/>
            <person name="Stursova M."/>
            <person name="Weitz H."/>
            <person name="Taylor A."/>
            <person name="Grigoriev I.V."/>
            <person name="Nagy L.G."/>
            <person name="Martin F."/>
            <person name="Kauserud H."/>
        </authorList>
    </citation>
    <scope>NUCLEOTIDE SEQUENCE</scope>
    <source>
        <strain evidence="3">CBHHK188m</strain>
    </source>
</reference>
<dbReference type="InterPro" id="IPR049192">
    <property type="entry name" value="DUF4246_C"/>
</dbReference>
<sequence>MAGTTNFGTIHLYPLKLALGSSAQSCMATLEPLFFDTSGIRNPMEPESFPGDSSASPVLDITLTGPLSLSPESQSSLIHESMAYLDLEFSPIWRGKALGSPPPWTFPTPFVAYIPGGESCDQIWGPSPRTLAELRMYNLSWAIRSKEDWQIKLKDPDIRERWREHAMDSQENLPVERRLTYNMINYVLTELEGYLNIADQDTGIERGCFDAVWYSDKPIPLQLSDALKSAVAKLEAGAKDWHPGSDEQVLDLVHPSLHCVVYGRTRAFLPDSPRIEDNLLVVGPPAGGTSDSDWTREFTLSQRFAWLPSDFTVREDGSVRLVSPYINNLHPVLHKSMYHVIESLLATRFVPLFERVLGDLNTRDRVPVEGNRRIRTHRQAAIWPGRRHQRVIPCIWGLNGIPYPESIPEGVDEELFYEEFHTNAPKILPESHRAYQGALEKGFSPISLLGRTIQCIIKLANIHLTPEKPEYKGGNWHFEGMLNERIVASGIYYYDEENISESTLSFRVSTAPPVYHYQDDDVCMEILYDMERGGQCIQNLGSMITKAGRTLAWPNFFQHCVSPFRLTDPTKPGHRKILAFFLVDPAHDPIVSATYVPSQQSEWTRQAFVDSIAVPRSATSNWPVELNECINKHLDTLITPAEADAYRLELVKEHTANLVEYDKTVIQQSWDMCEH</sequence>
<dbReference type="EMBL" id="JARJLG010000020">
    <property type="protein sequence ID" value="KAJ7771992.1"/>
    <property type="molecule type" value="Genomic_DNA"/>
</dbReference>
<dbReference type="Pfam" id="PF21666">
    <property type="entry name" value="DUF4246_N"/>
    <property type="match status" value="1"/>
</dbReference>
<dbReference type="AlphaFoldDB" id="A0AAD7JWV2"/>